<feature type="chain" id="PRO_5035222654" evidence="1">
    <location>
        <begin position="31"/>
        <end position="143"/>
    </location>
</feature>
<feature type="signal peptide" evidence="1">
    <location>
        <begin position="1"/>
        <end position="30"/>
    </location>
</feature>
<gene>
    <name evidence="2" type="primary">LOC123403718</name>
</gene>
<dbReference type="Proteomes" id="UP000011116">
    <property type="component" value="Chromosome 6H"/>
</dbReference>
<reference evidence="3" key="1">
    <citation type="journal article" date="2012" name="Nature">
        <title>A physical, genetic and functional sequence assembly of the barley genome.</title>
        <authorList>
            <consortium name="The International Barley Genome Sequencing Consortium"/>
            <person name="Mayer K.F."/>
            <person name="Waugh R."/>
            <person name="Brown J.W."/>
            <person name="Schulman A."/>
            <person name="Langridge P."/>
            <person name="Platzer M."/>
            <person name="Fincher G.B."/>
            <person name="Muehlbauer G.J."/>
            <person name="Sato K."/>
            <person name="Close T.J."/>
            <person name="Wise R.P."/>
            <person name="Stein N."/>
        </authorList>
    </citation>
    <scope>NUCLEOTIDE SEQUENCE [LARGE SCALE GENOMIC DNA]</scope>
    <source>
        <strain evidence="3">cv. Morex</strain>
    </source>
</reference>
<dbReference type="AlphaFoldDB" id="A0A8I6XX41"/>
<dbReference type="GeneID" id="123403718"/>
<dbReference type="Gramene" id="HORVU.MOREX.r2.6HG0448430.1">
    <property type="protein sequence ID" value="HORVU.MOREX.r2.6HG0448430.1.CDS.1"/>
    <property type="gene ID" value="HORVU.MOREX.r2.6HG0448430"/>
</dbReference>
<evidence type="ECO:0000256" key="1">
    <source>
        <dbReference type="SAM" id="SignalP"/>
    </source>
</evidence>
<keyword evidence="1" id="KW-0732">Signal</keyword>
<name>A0A8I6XX41_HORVV</name>
<protein>
    <submittedName>
        <fullName evidence="2">Uncharacterized protein</fullName>
    </submittedName>
</protein>
<dbReference type="RefSeq" id="XP_044953567.1">
    <property type="nucleotide sequence ID" value="XM_045097632.1"/>
</dbReference>
<dbReference type="Gramene" id="HORVU.MOREX.r3.6HG0539150.1">
    <property type="protein sequence ID" value="HORVU.MOREX.r3.6HG0539150.1.CDS1"/>
    <property type="gene ID" value="HORVU.MOREX.r3.6HG0539150"/>
</dbReference>
<proteinExistence type="predicted"/>
<dbReference type="EnsemblPlants" id="HORVU.MOREX.r3.6HG0539150.1">
    <property type="protein sequence ID" value="HORVU.MOREX.r3.6HG0539150.1.CDS1"/>
    <property type="gene ID" value="HORVU.MOREX.r3.6HG0539150"/>
</dbReference>
<organism evidence="2 3">
    <name type="scientific">Hordeum vulgare subsp. vulgare</name>
    <name type="common">Domesticated barley</name>
    <dbReference type="NCBI Taxonomy" id="112509"/>
    <lineage>
        <taxon>Eukaryota</taxon>
        <taxon>Viridiplantae</taxon>
        <taxon>Streptophyta</taxon>
        <taxon>Embryophyta</taxon>
        <taxon>Tracheophyta</taxon>
        <taxon>Spermatophyta</taxon>
        <taxon>Magnoliopsida</taxon>
        <taxon>Liliopsida</taxon>
        <taxon>Poales</taxon>
        <taxon>Poaceae</taxon>
        <taxon>BOP clade</taxon>
        <taxon>Pooideae</taxon>
        <taxon>Triticodae</taxon>
        <taxon>Triticeae</taxon>
        <taxon>Hordeinae</taxon>
        <taxon>Hordeum</taxon>
    </lineage>
</organism>
<dbReference type="KEGG" id="hvg:123403718"/>
<sequence>MAPSPAGSTATLLALLVVLVLLGMGCPAGATTACQDCAGQCNSTCSAANFAGAGPCGADCNPAPGCPSCLAAYHSKCLPYCVSACKANSPPGYDCESSCDKTSLCSGSCSAVCGESPACTDCKANYSRGCTSCCTSYCKCHCV</sequence>
<evidence type="ECO:0000313" key="2">
    <source>
        <dbReference type="EnsemblPlants" id="HORVU.MOREX.r3.6HG0539150.1.CDS1"/>
    </source>
</evidence>
<dbReference type="OrthoDB" id="593116at2759"/>
<reference evidence="2" key="2">
    <citation type="submission" date="2020-10" db="EMBL/GenBank/DDBJ databases">
        <authorList>
            <person name="Scholz U."/>
            <person name="Mascher M."/>
            <person name="Fiebig A."/>
        </authorList>
    </citation>
    <scope>NUCLEOTIDE SEQUENCE [LARGE SCALE GENOMIC DNA]</scope>
    <source>
        <strain evidence="2">cv. Morex</strain>
    </source>
</reference>
<evidence type="ECO:0000313" key="3">
    <source>
        <dbReference type="Proteomes" id="UP000011116"/>
    </source>
</evidence>
<accession>A0A8I6XX41</accession>
<keyword evidence="3" id="KW-1185">Reference proteome</keyword>
<reference evidence="2" key="3">
    <citation type="submission" date="2022-01" db="UniProtKB">
        <authorList>
            <consortium name="EnsemblPlants"/>
        </authorList>
    </citation>
    <scope>IDENTIFICATION</scope>
    <source>
        <strain evidence="2">subsp. vulgare</strain>
    </source>
</reference>